<proteinExistence type="predicted"/>
<keyword evidence="2" id="KW-1185">Reference proteome</keyword>
<dbReference type="Proteomes" id="UP000024635">
    <property type="component" value="Unassembled WGS sequence"/>
</dbReference>
<organism evidence="1 2">
    <name type="scientific">Ancylostoma ceylanicum</name>
    <dbReference type="NCBI Taxonomy" id="53326"/>
    <lineage>
        <taxon>Eukaryota</taxon>
        <taxon>Metazoa</taxon>
        <taxon>Ecdysozoa</taxon>
        <taxon>Nematoda</taxon>
        <taxon>Chromadorea</taxon>
        <taxon>Rhabditida</taxon>
        <taxon>Rhabditina</taxon>
        <taxon>Rhabditomorpha</taxon>
        <taxon>Strongyloidea</taxon>
        <taxon>Ancylostomatidae</taxon>
        <taxon>Ancylostomatinae</taxon>
        <taxon>Ancylostoma</taxon>
    </lineage>
</organism>
<reference evidence="2" key="1">
    <citation type="journal article" date="2015" name="Nat. Genet.">
        <title>The genome and transcriptome of the zoonotic hookworm Ancylostoma ceylanicum identify infection-specific gene families.</title>
        <authorList>
            <person name="Schwarz E.M."/>
            <person name="Hu Y."/>
            <person name="Antoshechkin I."/>
            <person name="Miller M.M."/>
            <person name="Sternberg P.W."/>
            <person name="Aroian R.V."/>
        </authorList>
    </citation>
    <scope>NUCLEOTIDE SEQUENCE</scope>
    <source>
        <strain evidence="2">HY135</strain>
    </source>
</reference>
<comment type="caution">
    <text evidence="1">The sequence shown here is derived from an EMBL/GenBank/DDBJ whole genome shotgun (WGS) entry which is preliminary data.</text>
</comment>
<gene>
    <name evidence="1" type="primary">Acey_s0643.g1047</name>
    <name evidence="1" type="ORF">Y032_0643g1047</name>
</gene>
<name>A0A016WJD0_9BILA</name>
<dbReference type="AlphaFoldDB" id="A0A016WJD0"/>
<sequence>MRTRSNIFEMLRIYRYTYDKHVTYAEDYGLQRRTFLASAILRDNCGFGSQHLKPEKNELRSRKPIIAEFITAE</sequence>
<protein>
    <submittedName>
        <fullName evidence="1">Uncharacterized protein</fullName>
    </submittedName>
</protein>
<evidence type="ECO:0000313" key="1">
    <source>
        <dbReference type="EMBL" id="EYC39706.1"/>
    </source>
</evidence>
<dbReference type="EMBL" id="JARK01000243">
    <property type="protein sequence ID" value="EYC39706.1"/>
    <property type="molecule type" value="Genomic_DNA"/>
</dbReference>
<evidence type="ECO:0000313" key="2">
    <source>
        <dbReference type="Proteomes" id="UP000024635"/>
    </source>
</evidence>
<accession>A0A016WJD0</accession>